<feature type="transmembrane region" description="Helical" evidence="1">
    <location>
        <begin position="185"/>
        <end position="208"/>
    </location>
</feature>
<dbReference type="PANTHER" id="PTHR35179">
    <property type="entry name" value="PROTEIN CBG02620"/>
    <property type="match status" value="1"/>
</dbReference>
<keyword evidence="3" id="KW-1185">Reference proteome</keyword>
<keyword evidence="1" id="KW-0812">Transmembrane</keyword>
<evidence type="ECO:0000313" key="3">
    <source>
        <dbReference type="Proteomes" id="UP000235371"/>
    </source>
</evidence>
<feature type="transmembrane region" description="Helical" evidence="1">
    <location>
        <begin position="220"/>
        <end position="240"/>
    </location>
</feature>
<feature type="transmembrane region" description="Helical" evidence="1">
    <location>
        <begin position="107"/>
        <end position="132"/>
    </location>
</feature>
<keyword evidence="1" id="KW-1133">Transmembrane helix</keyword>
<keyword evidence="1" id="KW-0472">Membrane</keyword>
<sequence>MELFSIFFGFFGGLFVLTLTKVVGQTRSIWKRTQSLTNIYLYMIWTETIVNLIFSITTYLYLCGVIHLSLVYLIATVLLWSIQTQLLSQIIANRVSLIMVNKRKSRLLKWGLFILIGMVNISVFCIWIMAHMPSASPRMIAFNNIWERLEKSFFLVIDSGLNLYFLYLVRYRLIADGLVKYWRLFYFNAAILLVSLSMDTLLLGMLSLPNPYDYVQFAPVAYIVKLHIELTMAVLISKVVRGS</sequence>
<reference evidence="2 3" key="1">
    <citation type="submission" date="2016-04" db="EMBL/GenBank/DDBJ databases">
        <title>A degradative enzymes factory behind the ericoid mycorrhizal symbiosis.</title>
        <authorList>
            <consortium name="DOE Joint Genome Institute"/>
            <person name="Martino E."/>
            <person name="Morin E."/>
            <person name="Grelet G."/>
            <person name="Kuo A."/>
            <person name="Kohler A."/>
            <person name="Daghino S."/>
            <person name="Barry K."/>
            <person name="Choi C."/>
            <person name="Cichocki N."/>
            <person name="Clum A."/>
            <person name="Copeland A."/>
            <person name="Hainaut M."/>
            <person name="Haridas S."/>
            <person name="Labutti K."/>
            <person name="Lindquist E."/>
            <person name="Lipzen A."/>
            <person name="Khouja H.-R."/>
            <person name="Murat C."/>
            <person name="Ohm R."/>
            <person name="Olson A."/>
            <person name="Spatafora J."/>
            <person name="Veneault-Fourrey C."/>
            <person name="Henrissat B."/>
            <person name="Grigoriev I."/>
            <person name="Martin F."/>
            <person name="Perotto S."/>
        </authorList>
    </citation>
    <scope>NUCLEOTIDE SEQUENCE [LARGE SCALE GENOMIC DNA]</scope>
    <source>
        <strain evidence="2 3">E</strain>
    </source>
</reference>
<dbReference type="Proteomes" id="UP000235371">
    <property type="component" value="Unassembled WGS sequence"/>
</dbReference>
<gene>
    <name evidence="2" type="ORF">K444DRAFT_478303</name>
</gene>
<feature type="transmembrane region" description="Helical" evidence="1">
    <location>
        <begin position="6"/>
        <end position="24"/>
    </location>
</feature>
<proteinExistence type="predicted"/>
<organism evidence="2 3">
    <name type="scientific">Hyaloscypha bicolor E</name>
    <dbReference type="NCBI Taxonomy" id="1095630"/>
    <lineage>
        <taxon>Eukaryota</taxon>
        <taxon>Fungi</taxon>
        <taxon>Dikarya</taxon>
        <taxon>Ascomycota</taxon>
        <taxon>Pezizomycotina</taxon>
        <taxon>Leotiomycetes</taxon>
        <taxon>Helotiales</taxon>
        <taxon>Hyaloscyphaceae</taxon>
        <taxon>Hyaloscypha</taxon>
        <taxon>Hyaloscypha bicolor</taxon>
    </lineage>
</organism>
<evidence type="ECO:0000256" key="1">
    <source>
        <dbReference type="SAM" id="Phobius"/>
    </source>
</evidence>
<name>A0A2J6TGY0_9HELO</name>
<feature type="transmembrane region" description="Helical" evidence="1">
    <location>
        <begin position="36"/>
        <end position="53"/>
    </location>
</feature>
<dbReference type="RefSeq" id="XP_024739183.1">
    <property type="nucleotide sequence ID" value="XM_024872959.1"/>
</dbReference>
<accession>A0A2J6TGY0</accession>
<feature type="transmembrane region" description="Helical" evidence="1">
    <location>
        <begin position="59"/>
        <end position="80"/>
    </location>
</feature>
<feature type="non-terminal residue" evidence="2">
    <location>
        <position position="243"/>
    </location>
</feature>
<protein>
    <submittedName>
        <fullName evidence="2">Uncharacterized protein</fullName>
    </submittedName>
</protein>
<dbReference type="AlphaFoldDB" id="A0A2J6TGY0"/>
<dbReference type="InParanoid" id="A0A2J6TGY0"/>
<dbReference type="GeneID" id="36581039"/>
<feature type="transmembrane region" description="Helical" evidence="1">
    <location>
        <begin position="152"/>
        <end position="173"/>
    </location>
</feature>
<evidence type="ECO:0000313" key="2">
    <source>
        <dbReference type="EMBL" id="PMD62279.1"/>
    </source>
</evidence>
<dbReference type="OrthoDB" id="3205825at2759"/>
<dbReference type="PANTHER" id="PTHR35179:SF1">
    <property type="entry name" value="INTEGRAL MEMBRANE PROTEIN"/>
    <property type="match status" value="1"/>
</dbReference>
<dbReference type="EMBL" id="KZ613783">
    <property type="protein sequence ID" value="PMD62279.1"/>
    <property type="molecule type" value="Genomic_DNA"/>
</dbReference>